<dbReference type="PATRIC" id="fig|1423804.4.peg.3361"/>
<protein>
    <submittedName>
        <fullName evidence="1">Uncharacterized protein</fullName>
    </submittedName>
</protein>
<reference evidence="1 2" key="1">
    <citation type="journal article" date="2015" name="Genome Announc.">
        <title>Expanding the biotechnology potential of lactobacilli through comparative genomics of 213 strains and associated genera.</title>
        <authorList>
            <person name="Sun Z."/>
            <person name="Harris H.M."/>
            <person name="McCann A."/>
            <person name="Guo C."/>
            <person name="Argimon S."/>
            <person name="Zhang W."/>
            <person name="Yang X."/>
            <person name="Jeffery I.B."/>
            <person name="Cooney J.C."/>
            <person name="Kagawa T.F."/>
            <person name="Liu W."/>
            <person name="Song Y."/>
            <person name="Salvetti E."/>
            <person name="Wrobel A."/>
            <person name="Rasinkangas P."/>
            <person name="Parkhill J."/>
            <person name="Rea M.C."/>
            <person name="O'Sullivan O."/>
            <person name="Ritari J."/>
            <person name="Douillard F.P."/>
            <person name="Paul Ross R."/>
            <person name="Yang R."/>
            <person name="Briner A.E."/>
            <person name="Felis G.E."/>
            <person name="de Vos W.M."/>
            <person name="Barrangou R."/>
            <person name="Klaenhammer T.R."/>
            <person name="Caufield P.W."/>
            <person name="Cui Y."/>
            <person name="Zhang H."/>
            <person name="O'Toole P.W."/>
        </authorList>
    </citation>
    <scope>NUCLEOTIDE SEQUENCE [LARGE SCALE GENOMIC DNA]</scope>
    <source>
        <strain evidence="1 2">DSM 23365</strain>
    </source>
</reference>
<dbReference type="RefSeq" id="WP_057151729.1">
    <property type="nucleotide sequence ID" value="NZ_AYZM01000046.1"/>
</dbReference>
<sequence>METIQEQLLSAQQTGRLVSLFRYGDERHFLTGNVIAVDEKFGLIKRINQNGAVDGLIVLRLNTITKVIAQSDYLKSLVAIMALARERHYSDVWQIDAITTDLDLAHHSVLKATLKWAFKQDQVVSLGIHPGKREKTYTGFIAALKNKKLQLNDVDATDLTARVQVKLAYADVNYLELGSFKTYGVTAILERYMAEDFH</sequence>
<dbReference type="Proteomes" id="UP000051442">
    <property type="component" value="Unassembled WGS sequence"/>
</dbReference>
<evidence type="ECO:0000313" key="1">
    <source>
        <dbReference type="EMBL" id="KRN26059.1"/>
    </source>
</evidence>
<proteinExistence type="predicted"/>
<accession>A0A0R2FF25</accession>
<dbReference type="STRING" id="1423804.FD14_GL003127"/>
<comment type="caution">
    <text evidence="1">The sequence shown here is derived from an EMBL/GenBank/DDBJ whole genome shotgun (WGS) entry which is preliminary data.</text>
</comment>
<dbReference type="OrthoDB" id="2303858at2"/>
<dbReference type="AlphaFoldDB" id="A0A0R2FF25"/>
<keyword evidence="2" id="KW-1185">Reference proteome</keyword>
<dbReference type="EMBL" id="AYZM01000046">
    <property type="protein sequence ID" value="KRN26059.1"/>
    <property type="molecule type" value="Genomic_DNA"/>
</dbReference>
<evidence type="ECO:0000313" key="2">
    <source>
        <dbReference type="Proteomes" id="UP000051442"/>
    </source>
</evidence>
<gene>
    <name evidence="1" type="ORF">FD14_GL003127</name>
</gene>
<name>A0A0R2FF25_9LACO</name>
<organism evidence="1 2">
    <name type="scientific">Secundilactobacillus similis DSM 23365 = JCM 2765</name>
    <dbReference type="NCBI Taxonomy" id="1423804"/>
    <lineage>
        <taxon>Bacteria</taxon>
        <taxon>Bacillati</taxon>
        <taxon>Bacillota</taxon>
        <taxon>Bacilli</taxon>
        <taxon>Lactobacillales</taxon>
        <taxon>Lactobacillaceae</taxon>
        <taxon>Secundilactobacillus</taxon>
    </lineage>
</organism>